<evidence type="ECO:0000313" key="3">
    <source>
        <dbReference type="Proteomes" id="UP000499080"/>
    </source>
</evidence>
<feature type="region of interest" description="Disordered" evidence="1">
    <location>
        <begin position="41"/>
        <end position="240"/>
    </location>
</feature>
<name>A0A4Y2F0H1_ARAVE</name>
<feature type="compositionally biased region" description="Polar residues" evidence="1">
    <location>
        <begin position="209"/>
        <end position="222"/>
    </location>
</feature>
<feature type="compositionally biased region" description="Acidic residues" evidence="1">
    <location>
        <begin position="54"/>
        <end position="71"/>
    </location>
</feature>
<evidence type="ECO:0000313" key="2">
    <source>
        <dbReference type="EMBL" id="GBM34257.1"/>
    </source>
</evidence>
<reference evidence="2 3" key="1">
    <citation type="journal article" date="2019" name="Sci. Rep.">
        <title>Orb-weaving spider Araneus ventricosus genome elucidates the spidroin gene catalogue.</title>
        <authorList>
            <person name="Kono N."/>
            <person name="Nakamura H."/>
            <person name="Ohtoshi R."/>
            <person name="Moran D.A.P."/>
            <person name="Shinohara A."/>
            <person name="Yoshida Y."/>
            <person name="Fujiwara M."/>
            <person name="Mori M."/>
            <person name="Tomita M."/>
            <person name="Arakawa K."/>
        </authorList>
    </citation>
    <scope>NUCLEOTIDE SEQUENCE [LARGE SCALE GENOMIC DNA]</scope>
</reference>
<feature type="compositionally biased region" description="Basic and acidic residues" evidence="1">
    <location>
        <begin position="139"/>
        <end position="163"/>
    </location>
</feature>
<dbReference type="EMBL" id="BGPR01000754">
    <property type="protein sequence ID" value="GBM34257.1"/>
    <property type="molecule type" value="Genomic_DNA"/>
</dbReference>
<dbReference type="AlphaFoldDB" id="A0A4Y2F0H1"/>
<dbReference type="Proteomes" id="UP000499080">
    <property type="component" value="Unassembled WGS sequence"/>
</dbReference>
<proteinExistence type="predicted"/>
<keyword evidence="3" id="KW-1185">Reference proteome</keyword>
<comment type="caution">
    <text evidence="2">The sequence shown here is derived from an EMBL/GenBank/DDBJ whole genome shotgun (WGS) entry which is preliminary data.</text>
</comment>
<accession>A0A4Y2F0H1</accession>
<protein>
    <submittedName>
        <fullName evidence="2">Uncharacterized protein</fullName>
    </submittedName>
</protein>
<gene>
    <name evidence="2" type="ORF">AVEN_60596_1</name>
</gene>
<evidence type="ECO:0000256" key="1">
    <source>
        <dbReference type="SAM" id="MobiDB-lite"/>
    </source>
</evidence>
<feature type="compositionally biased region" description="Polar residues" evidence="1">
    <location>
        <begin position="113"/>
        <end position="122"/>
    </location>
</feature>
<sequence length="240" mass="26423">MYVLGQSITSSQLIMTNHHYQRHKSNQNELETSLKRRRLLQDAVLKGPTSSSDNTEDTEDSTPEYDDDDYFDGPHRKRPLKPSHPPSTPATVVQEITISTKEEEEGEKSSKGLDSTPSQSEPTRPRGHNRKPKLPASKAAEEGAAKTGEESRQKTKAVEEHHGKSPPGEEEVGNHQAVPATTARPRKDPTSPNVWHKLETKGQIPPRLVSTSTGKSNVSEPTATPIEEDCTPPGKFLILS</sequence>
<dbReference type="OrthoDB" id="6435966at2759"/>
<organism evidence="2 3">
    <name type="scientific">Araneus ventricosus</name>
    <name type="common">Orbweaver spider</name>
    <name type="synonym">Epeira ventricosa</name>
    <dbReference type="NCBI Taxonomy" id="182803"/>
    <lineage>
        <taxon>Eukaryota</taxon>
        <taxon>Metazoa</taxon>
        <taxon>Ecdysozoa</taxon>
        <taxon>Arthropoda</taxon>
        <taxon>Chelicerata</taxon>
        <taxon>Arachnida</taxon>
        <taxon>Araneae</taxon>
        <taxon>Araneomorphae</taxon>
        <taxon>Entelegynae</taxon>
        <taxon>Araneoidea</taxon>
        <taxon>Araneidae</taxon>
        <taxon>Araneus</taxon>
    </lineage>
</organism>